<protein>
    <submittedName>
        <fullName evidence="6">Phage integrase family protein</fullName>
    </submittedName>
</protein>
<comment type="caution">
    <text evidence="6">The sequence shown here is derived from an EMBL/GenBank/DDBJ whole genome shotgun (WGS) entry which is preliminary data.</text>
</comment>
<evidence type="ECO:0000256" key="2">
    <source>
        <dbReference type="ARBA" id="ARBA00022908"/>
    </source>
</evidence>
<dbReference type="GO" id="GO:0003677">
    <property type="term" value="F:DNA binding"/>
    <property type="evidence" value="ECO:0007669"/>
    <property type="project" value="UniProtKB-KW"/>
</dbReference>
<dbReference type="Proteomes" id="UP000028022">
    <property type="component" value="Unassembled WGS sequence"/>
</dbReference>
<dbReference type="Pfam" id="PF14659">
    <property type="entry name" value="Phage_int_SAM_3"/>
    <property type="match status" value="1"/>
</dbReference>
<dbReference type="InterPro" id="IPR050090">
    <property type="entry name" value="Tyrosine_recombinase_XerCD"/>
</dbReference>
<evidence type="ECO:0000256" key="3">
    <source>
        <dbReference type="ARBA" id="ARBA00023125"/>
    </source>
</evidence>
<evidence type="ECO:0000256" key="4">
    <source>
        <dbReference type="ARBA" id="ARBA00023172"/>
    </source>
</evidence>
<dbReference type="Gene3D" id="1.10.150.130">
    <property type="match status" value="1"/>
</dbReference>
<comment type="similarity">
    <text evidence="1">Belongs to the 'phage' integrase family.</text>
</comment>
<dbReference type="PROSITE" id="PS51898">
    <property type="entry name" value="TYR_RECOMBINASE"/>
    <property type="match status" value="1"/>
</dbReference>
<proteinExistence type="inferred from homology"/>
<dbReference type="AlphaFoldDB" id="A0A081R127"/>
<name>A0A081R127_STRMT</name>
<accession>A0A081R127</accession>
<evidence type="ECO:0000259" key="5">
    <source>
        <dbReference type="PROSITE" id="PS51898"/>
    </source>
</evidence>
<gene>
    <name evidence="6" type="ORF">SK608_0197</name>
</gene>
<evidence type="ECO:0000313" key="6">
    <source>
        <dbReference type="EMBL" id="KEQ48900.1"/>
    </source>
</evidence>
<reference evidence="6 7" key="1">
    <citation type="submission" date="2014-05" db="EMBL/GenBank/DDBJ databases">
        <authorList>
            <person name="Daugherty S.C."/>
            <person name="Tallon L.J."/>
            <person name="Sadzewicz L."/>
            <person name="Kilian M."/>
            <person name="Tettelin H."/>
        </authorList>
    </citation>
    <scope>NUCLEOTIDE SEQUENCE [LARGE SCALE GENOMIC DNA]</scope>
    <source>
        <strain evidence="6 7">SK608</strain>
    </source>
</reference>
<dbReference type="InterPro" id="IPR028259">
    <property type="entry name" value="AP2-like_int_N"/>
</dbReference>
<keyword evidence="4" id="KW-0233">DNA recombination</keyword>
<dbReference type="CDD" id="cd01189">
    <property type="entry name" value="INT_ICEBs1_C_like"/>
    <property type="match status" value="1"/>
</dbReference>
<dbReference type="SUPFAM" id="SSF56349">
    <property type="entry name" value="DNA breaking-rejoining enzymes"/>
    <property type="match status" value="1"/>
</dbReference>
<dbReference type="Pfam" id="PF14657">
    <property type="entry name" value="Arm-DNA-bind_4"/>
    <property type="match status" value="1"/>
</dbReference>
<dbReference type="Gene3D" id="1.10.443.10">
    <property type="entry name" value="Intergrase catalytic core"/>
    <property type="match status" value="1"/>
</dbReference>
<dbReference type="InterPro" id="IPR002104">
    <property type="entry name" value="Integrase_catalytic"/>
</dbReference>
<evidence type="ECO:0000256" key="1">
    <source>
        <dbReference type="ARBA" id="ARBA00008857"/>
    </source>
</evidence>
<dbReference type="GO" id="GO:0006310">
    <property type="term" value="P:DNA recombination"/>
    <property type="evidence" value="ECO:0007669"/>
    <property type="project" value="UniProtKB-KW"/>
</dbReference>
<dbReference type="EMBL" id="JPFZ01000007">
    <property type="protein sequence ID" value="KEQ48900.1"/>
    <property type="molecule type" value="Genomic_DNA"/>
</dbReference>
<evidence type="ECO:0000313" key="7">
    <source>
        <dbReference type="Proteomes" id="UP000028022"/>
    </source>
</evidence>
<dbReference type="GO" id="GO:0015074">
    <property type="term" value="P:DNA integration"/>
    <property type="evidence" value="ECO:0007669"/>
    <property type="project" value="UniProtKB-KW"/>
</dbReference>
<sequence>MIKKYITKKGETRYLFQTYLGIDPATGKEKRTTRRGFKTIKEAKAAERDLLLDVEENGFSNNEDFQNPTFAEVAELWLDSYKSTVKPTTYQNTKKKLDVMIDSYFTDMKIQQISVAYCQKVAIKLSNRYILYANYYSVISRIFKYATSIDIIKSNPLDKIIKPKNRPLKGKENYYTKQELTEFLKVYKANCKPVDYTFFHLLAFSGLRTGEAIGLMWSDVDFENKLLSISRTAVVIGKKQTVQDPKTKRSKRVITLDDETLNVLKLWKRQQIKEYFQAGVPYKHDSNYIFTNNGGGWLLAATMKVKLLRFFRKHNNLKKISPHGFRHTHASLLFEAGITAKIISDRLGHNNVQTTLDMYTHINDNQRVEVVNQLMDFIRSS</sequence>
<keyword evidence="2" id="KW-0229">DNA integration</keyword>
<dbReference type="InterPro" id="IPR004107">
    <property type="entry name" value="Integrase_SAM-like_N"/>
</dbReference>
<dbReference type="PANTHER" id="PTHR30349">
    <property type="entry name" value="PHAGE INTEGRASE-RELATED"/>
    <property type="match status" value="1"/>
</dbReference>
<dbReference type="InterPro" id="IPR010998">
    <property type="entry name" value="Integrase_recombinase_N"/>
</dbReference>
<keyword evidence="3" id="KW-0238">DNA-binding</keyword>
<dbReference type="InterPro" id="IPR013762">
    <property type="entry name" value="Integrase-like_cat_sf"/>
</dbReference>
<dbReference type="Pfam" id="PF00589">
    <property type="entry name" value="Phage_integrase"/>
    <property type="match status" value="1"/>
</dbReference>
<organism evidence="6 7">
    <name type="scientific">Streptococcus mitis</name>
    <dbReference type="NCBI Taxonomy" id="28037"/>
    <lineage>
        <taxon>Bacteria</taxon>
        <taxon>Bacillati</taxon>
        <taxon>Bacillota</taxon>
        <taxon>Bacilli</taxon>
        <taxon>Lactobacillales</taxon>
        <taxon>Streptococcaceae</taxon>
        <taxon>Streptococcus</taxon>
        <taxon>Streptococcus mitis group</taxon>
    </lineage>
</organism>
<feature type="domain" description="Tyr recombinase" evidence="5">
    <location>
        <begin position="171"/>
        <end position="372"/>
    </location>
</feature>
<dbReference type="PANTHER" id="PTHR30349:SF64">
    <property type="entry name" value="PROPHAGE INTEGRASE INTD-RELATED"/>
    <property type="match status" value="1"/>
</dbReference>
<dbReference type="InterPro" id="IPR011010">
    <property type="entry name" value="DNA_brk_join_enz"/>
</dbReference>